<name>A0A9W4XUS9_9PLEO</name>
<feature type="domain" description="RPAP1 C-terminal" evidence="3">
    <location>
        <begin position="314"/>
        <end position="381"/>
    </location>
</feature>
<evidence type="ECO:0000313" key="6">
    <source>
        <dbReference type="Proteomes" id="UP001152607"/>
    </source>
</evidence>
<dbReference type="Proteomes" id="UP001152607">
    <property type="component" value="Unassembled WGS sequence"/>
</dbReference>
<dbReference type="PANTHER" id="PTHR21483:SF18">
    <property type="entry name" value="RNA POLYMERASE II-ASSOCIATED PROTEIN 1"/>
    <property type="match status" value="1"/>
</dbReference>
<evidence type="ECO:0000259" key="4">
    <source>
        <dbReference type="Pfam" id="PF08621"/>
    </source>
</evidence>
<gene>
    <name evidence="5" type="ORF">PDIGIT_LOCUS11579</name>
</gene>
<organism evidence="5 6">
    <name type="scientific">Periconia digitata</name>
    <dbReference type="NCBI Taxonomy" id="1303443"/>
    <lineage>
        <taxon>Eukaryota</taxon>
        <taxon>Fungi</taxon>
        <taxon>Dikarya</taxon>
        <taxon>Ascomycota</taxon>
        <taxon>Pezizomycotina</taxon>
        <taxon>Dothideomycetes</taxon>
        <taxon>Pleosporomycetidae</taxon>
        <taxon>Pleosporales</taxon>
        <taxon>Massarineae</taxon>
        <taxon>Periconiaceae</taxon>
        <taxon>Periconia</taxon>
    </lineage>
</organism>
<comment type="caution">
    <text evidence="5">The sequence shown here is derived from an EMBL/GenBank/DDBJ whole genome shotgun (WGS) entry which is preliminary data.</text>
</comment>
<dbReference type="Pfam" id="PF08620">
    <property type="entry name" value="RPAP1_C"/>
    <property type="match status" value="1"/>
</dbReference>
<feature type="region of interest" description="Disordered" evidence="2">
    <location>
        <begin position="162"/>
        <end position="237"/>
    </location>
</feature>
<feature type="compositionally biased region" description="Low complexity" evidence="2">
    <location>
        <begin position="213"/>
        <end position="234"/>
    </location>
</feature>
<dbReference type="OrthoDB" id="348201at2759"/>
<dbReference type="InterPro" id="IPR013929">
    <property type="entry name" value="RPAP1_C"/>
</dbReference>
<sequence length="480" mass="52288">MADFVRGERVYFDFDSGGITGKVGPEQDEAPPVLASAFVGDILERPATVTAATPPVAPSFKTQVNGFPAHKKRTPRVSAFKQRREAQGRAAAEAQQAADTKVDEPSASVNADKERQQIDEENKQKLAAMTVGEIEEERNELLSSLPPSLIERLLQRGNIDEGRNEKEWEAEKPAGPPPSEIPKLDVISNTKPKPVGHKKVSFVEPEKAEETTPVAAHPPASASDPPSQPPAEATPTEREAATILEPDTGALHFPTPPQPPDLDPDDPAFLENLHTKYFPNLAYDPSQLSWMAPIDPSDKSSPYHPSQTAFNASDLRFDFKGNLLAPSTAREIPVSRGLHHHADAPEAAGYTIPELAVMARSAVPAQRCAAFQTLGRILYRLGIGEFGFEKVRPRSDGPVAQIIKDPNVEQEVDEDDIEVDMEDAGSAMAAGLWHCVEEGKVVETLTMEAAREKGHLTAKTFAQEALWNWRRGGGRKRQAV</sequence>
<dbReference type="EMBL" id="CAOQHR010000008">
    <property type="protein sequence ID" value="CAI6338451.1"/>
    <property type="molecule type" value="Genomic_DNA"/>
</dbReference>
<dbReference type="InterPro" id="IPR039913">
    <property type="entry name" value="RPAP1/Rba50"/>
</dbReference>
<evidence type="ECO:0000256" key="1">
    <source>
        <dbReference type="ARBA" id="ARBA00009953"/>
    </source>
</evidence>
<evidence type="ECO:0000256" key="2">
    <source>
        <dbReference type="SAM" id="MobiDB-lite"/>
    </source>
</evidence>
<feature type="compositionally biased region" description="Basic and acidic residues" evidence="2">
    <location>
        <begin position="111"/>
        <end position="121"/>
    </location>
</feature>
<feature type="region of interest" description="Disordered" evidence="2">
    <location>
        <begin position="83"/>
        <end position="121"/>
    </location>
</feature>
<feature type="domain" description="RPAP1 N-terminal" evidence="4">
    <location>
        <begin position="116"/>
        <end position="161"/>
    </location>
</feature>
<reference evidence="5" key="1">
    <citation type="submission" date="2023-01" db="EMBL/GenBank/DDBJ databases">
        <authorList>
            <person name="Van Ghelder C."/>
            <person name="Rancurel C."/>
        </authorList>
    </citation>
    <scope>NUCLEOTIDE SEQUENCE</scope>
    <source>
        <strain evidence="5">CNCM I-4278</strain>
    </source>
</reference>
<comment type="similarity">
    <text evidence="1">Belongs to the RPAP1 family.</text>
</comment>
<keyword evidence="6" id="KW-1185">Reference proteome</keyword>
<feature type="compositionally biased region" description="Basic and acidic residues" evidence="2">
    <location>
        <begin position="162"/>
        <end position="172"/>
    </location>
</feature>
<proteinExistence type="inferred from homology"/>
<evidence type="ECO:0000259" key="3">
    <source>
        <dbReference type="Pfam" id="PF08620"/>
    </source>
</evidence>
<feature type="compositionally biased region" description="Low complexity" evidence="2">
    <location>
        <begin position="88"/>
        <end position="98"/>
    </location>
</feature>
<dbReference type="PANTHER" id="PTHR21483">
    <property type="entry name" value="RNA POLYMERASE II-ASSOCIATED PROTEIN 1"/>
    <property type="match status" value="1"/>
</dbReference>
<dbReference type="InterPro" id="IPR013930">
    <property type="entry name" value="RPAP1_N"/>
</dbReference>
<dbReference type="GO" id="GO:0006366">
    <property type="term" value="P:transcription by RNA polymerase II"/>
    <property type="evidence" value="ECO:0007669"/>
    <property type="project" value="InterPro"/>
</dbReference>
<accession>A0A9W4XUS9</accession>
<dbReference type="AlphaFoldDB" id="A0A9W4XUS9"/>
<dbReference type="Pfam" id="PF08621">
    <property type="entry name" value="RPAP1_N"/>
    <property type="match status" value="1"/>
</dbReference>
<evidence type="ECO:0000313" key="5">
    <source>
        <dbReference type="EMBL" id="CAI6338451.1"/>
    </source>
</evidence>
<protein>
    <submittedName>
        <fullName evidence="5">Uncharacterized protein</fullName>
    </submittedName>
</protein>